<keyword evidence="1" id="KW-0732">Signal</keyword>
<dbReference type="Proteomes" id="UP001056201">
    <property type="component" value="Chromosome 2"/>
</dbReference>
<evidence type="ECO:0000313" key="4">
    <source>
        <dbReference type="Proteomes" id="UP001056201"/>
    </source>
</evidence>
<feature type="domain" description="SsuA/THI5-like" evidence="2">
    <location>
        <begin position="67"/>
        <end position="258"/>
    </location>
</feature>
<evidence type="ECO:0000259" key="2">
    <source>
        <dbReference type="Pfam" id="PF09084"/>
    </source>
</evidence>
<gene>
    <name evidence="3" type="ORF">MW290_19350</name>
</gene>
<accession>A0ABY4SCR5</accession>
<evidence type="ECO:0000256" key="1">
    <source>
        <dbReference type="SAM" id="SignalP"/>
    </source>
</evidence>
<dbReference type="PANTHER" id="PTHR30024">
    <property type="entry name" value="ALIPHATIC SULFONATES-BINDING PROTEIN-RELATED"/>
    <property type="match status" value="1"/>
</dbReference>
<dbReference type="Gene3D" id="3.40.190.10">
    <property type="entry name" value="Periplasmic binding protein-like II"/>
    <property type="match status" value="2"/>
</dbReference>
<dbReference type="PANTHER" id="PTHR30024:SF21">
    <property type="entry name" value="ABC TRANSPORTER SUBSTRATE-BINDING PROTEIN"/>
    <property type="match status" value="1"/>
</dbReference>
<feature type="signal peptide" evidence="1">
    <location>
        <begin position="1"/>
        <end position="27"/>
    </location>
</feature>
<dbReference type="EMBL" id="CP097636">
    <property type="protein sequence ID" value="URI11123.1"/>
    <property type="molecule type" value="Genomic_DNA"/>
</dbReference>
<feature type="chain" id="PRO_5045818086" evidence="1">
    <location>
        <begin position="28"/>
        <end position="358"/>
    </location>
</feature>
<protein>
    <submittedName>
        <fullName evidence="3">ABC transporter substrate-binding protein</fullName>
    </submittedName>
</protein>
<dbReference type="SUPFAM" id="SSF53850">
    <property type="entry name" value="Periplasmic binding protein-like II"/>
    <property type="match status" value="1"/>
</dbReference>
<dbReference type="RefSeq" id="WP_250199322.1">
    <property type="nucleotide sequence ID" value="NZ_CP097636.1"/>
</dbReference>
<keyword evidence="4" id="KW-1185">Reference proteome</keyword>
<name>A0ABY4SCR5_AQUTE</name>
<dbReference type="Pfam" id="PF09084">
    <property type="entry name" value="NMT1"/>
    <property type="match status" value="1"/>
</dbReference>
<reference evidence="3" key="1">
    <citation type="submission" date="2022-05" db="EMBL/GenBank/DDBJ databases">
        <title>An RpoN-dependent PEP-CTERM gene is involved in floc formation of an Aquincola tertiaricarbonis strain.</title>
        <authorList>
            <person name="Qiu D."/>
            <person name="Xia M."/>
        </authorList>
    </citation>
    <scope>NUCLEOTIDE SEQUENCE</scope>
    <source>
        <strain evidence="3">RN12</strain>
    </source>
</reference>
<dbReference type="InterPro" id="IPR015168">
    <property type="entry name" value="SsuA/THI5"/>
</dbReference>
<evidence type="ECO:0000313" key="3">
    <source>
        <dbReference type="EMBL" id="URI11123.1"/>
    </source>
</evidence>
<proteinExistence type="predicted"/>
<organism evidence="3 4">
    <name type="scientific">Aquincola tertiaricarbonis</name>
    <dbReference type="NCBI Taxonomy" id="391953"/>
    <lineage>
        <taxon>Bacteria</taxon>
        <taxon>Pseudomonadati</taxon>
        <taxon>Pseudomonadota</taxon>
        <taxon>Betaproteobacteria</taxon>
        <taxon>Burkholderiales</taxon>
        <taxon>Sphaerotilaceae</taxon>
        <taxon>Aquincola</taxon>
    </lineage>
</organism>
<sequence>MILIKRRLSVLALALLASLPFSQAAAAADQPTVIRIGSPELGTGDKGFSGANPLSVVRARGWLEEEFRKDNIQVEWTFFRGAGPAVNEALAAKQLDVVFLGDLASVIGRSRGLPTRLIAVTGRGSNSYLATAPGLTLNRFADLKGRKVAVLKGTAYQRPFDNLLAEAGLTEKDLRLVNMDWPTAKAAVLNKDVDATFGGADLHQLQAKGVGLPFNTKGKGPAFTIHAATLATDDFIRKYPEVTTRLVKQLVRASAWASDEANRQPLLALWGEASGQGPAVFTSEFEGEDLRLRHSPLIDEAALVAYKGVAADALKLGLIKTSVDVDAWVAPQFVAEAVRQLKLDKFWPELDANGKARR</sequence>